<dbReference type="Proteomes" id="UP000683925">
    <property type="component" value="Unassembled WGS sequence"/>
</dbReference>
<proteinExistence type="predicted"/>
<sequence length="452" mass="52969">MNFKKSTPYAIMALAGVLGIGYLIYDYQKAQKEIIQFEADLKEFQEVKALKKEKQTIFLDSKDSSFNKKLNISFTGTRQIYCICITGGPGCGKTSVVTFLQERLKDFQYNVIVVPLLDDFILGQDQEIMQELDNLERNQMIIKKMMLMQNLLDYSKDLAQQVKDKDSIILCQGGILDLLSGLDEKEKAQMFEDLEEQFKPLATLRDKNYDAVIHLVTNAEGLQQNFYFGNSFINRDQEINKAIEADRRIQTLWMGHQNHFLIDNRGLTFDKKIQRAYKTVQKILGMEQTNIRWTKIGLKQITFPKDLHRTLIKITDIFLLDEKSQAQKELNRVRMRQVEGGIKQYYMISTKKSEKKDDIQFLRRMISFSQFHHIVNQNQNKIKILERLRYCFTFQNQMMQVDVIVSKQLGILRLAQSEGIETYNIPKWIVIDDRVDNNPKYDSFNLAQRKKI</sequence>
<protein>
    <recommendedName>
        <fullName evidence="2">NadR/Ttd14 AAA domain-containing protein</fullName>
    </recommendedName>
</protein>
<dbReference type="EMBL" id="CAJJDP010000016">
    <property type="protein sequence ID" value="CAD8144612.1"/>
    <property type="molecule type" value="Genomic_DNA"/>
</dbReference>
<evidence type="ECO:0000313" key="4">
    <source>
        <dbReference type="Proteomes" id="UP000683925"/>
    </source>
</evidence>
<keyword evidence="1" id="KW-0812">Transmembrane</keyword>
<feature type="transmembrane region" description="Helical" evidence="1">
    <location>
        <begin position="6"/>
        <end position="25"/>
    </location>
</feature>
<dbReference type="InterPro" id="IPR038727">
    <property type="entry name" value="NadR/Ttd14_AAA_dom"/>
</dbReference>
<organism evidence="3 4">
    <name type="scientific">Paramecium octaurelia</name>
    <dbReference type="NCBI Taxonomy" id="43137"/>
    <lineage>
        <taxon>Eukaryota</taxon>
        <taxon>Sar</taxon>
        <taxon>Alveolata</taxon>
        <taxon>Ciliophora</taxon>
        <taxon>Intramacronucleata</taxon>
        <taxon>Oligohymenophorea</taxon>
        <taxon>Peniculida</taxon>
        <taxon>Parameciidae</taxon>
        <taxon>Paramecium</taxon>
    </lineage>
</organism>
<gene>
    <name evidence="3" type="ORF">POCTA_138.1.T0160242</name>
</gene>
<keyword evidence="4" id="KW-1185">Reference proteome</keyword>
<dbReference type="GO" id="GO:0070300">
    <property type="term" value="F:phosphatidic acid binding"/>
    <property type="evidence" value="ECO:0007669"/>
    <property type="project" value="TreeGrafter"/>
</dbReference>
<keyword evidence="1" id="KW-1133">Transmembrane helix</keyword>
<dbReference type="OMA" id="THGKQDE"/>
<dbReference type="OrthoDB" id="297218at2759"/>
<dbReference type="PANTHER" id="PTHR34932:SF1">
    <property type="entry name" value="TRPL TRANSLOCATION DEFECT PROTEIN 14"/>
    <property type="match status" value="1"/>
</dbReference>
<evidence type="ECO:0000313" key="3">
    <source>
        <dbReference type="EMBL" id="CAD8144612.1"/>
    </source>
</evidence>
<name>A0A8S1T1H2_PAROT</name>
<comment type="caution">
    <text evidence="3">The sequence shown here is derived from an EMBL/GenBank/DDBJ whole genome shotgun (WGS) entry which is preliminary data.</text>
</comment>
<evidence type="ECO:0000256" key="1">
    <source>
        <dbReference type="SAM" id="Phobius"/>
    </source>
</evidence>
<dbReference type="Pfam" id="PF13521">
    <property type="entry name" value="AAA_28"/>
    <property type="match status" value="1"/>
</dbReference>
<dbReference type="InterPro" id="IPR053227">
    <property type="entry name" value="TRPL-trafficking_regulator"/>
</dbReference>
<dbReference type="GO" id="GO:0005525">
    <property type="term" value="F:GTP binding"/>
    <property type="evidence" value="ECO:0007669"/>
    <property type="project" value="TreeGrafter"/>
</dbReference>
<accession>A0A8S1T1H2</accession>
<dbReference type="GO" id="GO:0035091">
    <property type="term" value="F:phosphatidylinositol binding"/>
    <property type="evidence" value="ECO:0007669"/>
    <property type="project" value="TreeGrafter"/>
</dbReference>
<evidence type="ECO:0000259" key="2">
    <source>
        <dbReference type="Pfam" id="PF13521"/>
    </source>
</evidence>
<keyword evidence="1" id="KW-0472">Membrane</keyword>
<dbReference type="PANTHER" id="PTHR34932">
    <property type="entry name" value="TRPL TRANSLOCATION DEFECT PROTEIN 14"/>
    <property type="match status" value="1"/>
</dbReference>
<reference evidence="3" key="1">
    <citation type="submission" date="2021-01" db="EMBL/GenBank/DDBJ databases">
        <authorList>
            <consortium name="Genoscope - CEA"/>
            <person name="William W."/>
        </authorList>
    </citation>
    <scope>NUCLEOTIDE SEQUENCE</scope>
</reference>
<dbReference type="AlphaFoldDB" id="A0A8S1T1H2"/>
<feature type="domain" description="NadR/Ttd14 AAA" evidence="2">
    <location>
        <begin position="83"/>
        <end position="266"/>
    </location>
</feature>